<keyword evidence="1" id="KW-0812">Transmembrane</keyword>
<comment type="caution">
    <text evidence="2">The sequence shown here is derived from an EMBL/GenBank/DDBJ whole genome shotgun (WGS) entry which is preliminary data.</text>
</comment>
<keyword evidence="1" id="KW-1133">Transmembrane helix</keyword>
<evidence type="ECO:0000313" key="3">
    <source>
        <dbReference type="Proteomes" id="UP001159363"/>
    </source>
</evidence>
<evidence type="ECO:0008006" key="4">
    <source>
        <dbReference type="Google" id="ProtNLM"/>
    </source>
</evidence>
<gene>
    <name evidence="2" type="ORF">PR048_007164</name>
</gene>
<dbReference type="EMBL" id="JARBHB010000002">
    <property type="protein sequence ID" value="KAJ8894510.1"/>
    <property type="molecule type" value="Genomic_DNA"/>
</dbReference>
<accession>A0ABQ9ICV5</accession>
<dbReference type="Proteomes" id="UP001159363">
    <property type="component" value="Chromosome 2"/>
</dbReference>
<feature type="transmembrane region" description="Helical" evidence="1">
    <location>
        <begin position="6"/>
        <end position="25"/>
    </location>
</feature>
<keyword evidence="1" id="KW-0472">Membrane</keyword>
<reference evidence="2 3" key="1">
    <citation type="submission" date="2023-02" db="EMBL/GenBank/DDBJ databases">
        <title>LHISI_Scaffold_Assembly.</title>
        <authorList>
            <person name="Stuart O.P."/>
            <person name="Cleave R."/>
            <person name="Magrath M.J.L."/>
            <person name="Mikheyev A.S."/>
        </authorList>
    </citation>
    <scope>NUCLEOTIDE SEQUENCE [LARGE SCALE GENOMIC DNA]</scope>
    <source>
        <strain evidence="2">Daus_M_001</strain>
        <tissue evidence="2">Leg muscle</tissue>
    </source>
</reference>
<name>A0ABQ9ICV5_9NEOP</name>
<keyword evidence="3" id="KW-1185">Reference proteome</keyword>
<evidence type="ECO:0000256" key="1">
    <source>
        <dbReference type="SAM" id="Phobius"/>
    </source>
</evidence>
<sequence length="130" mass="14674">MKFCSFMFICLQVIISIVVILLQVLGCGLNNDRPSLTGSLLYLTSLITFANRSGFRVKPVCFPQLTEELWLQTAAQFYQRTNFPNCMGALDGKQVRIVKPAHSSSFNYNYNNFSVLLLAMCDASIKLLFM</sequence>
<organism evidence="2 3">
    <name type="scientific">Dryococelus australis</name>
    <dbReference type="NCBI Taxonomy" id="614101"/>
    <lineage>
        <taxon>Eukaryota</taxon>
        <taxon>Metazoa</taxon>
        <taxon>Ecdysozoa</taxon>
        <taxon>Arthropoda</taxon>
        <taxon>Hexapoda</taxon>
        <taxon>Insecta</taxon>
        <taxon>Pterygota</taxon>
        <taxon>Neoptera</taxon>
        <taxon>Polyneoptera</taxon>
        <taxon>Phasmatodea</taxon>
        <taxon>Verophasmatodea</taxon>
        <taxon>Anareolatae</taxon>
        <taxon>Phasmatidae</taxon>
        <taxon>Eurycanthinae</taxon>
        <taxon>Dryococelus</taxon>
    </lineage>
</organism>
<proteinExistence type="predicted"/>
<protein>
    <recommendedName>
        <fullName evidence="4">DDE Tnp4 domain-containing protein</fullName>
    </recommendedName>
</protein>
<evidence type="ECO:0000313" key="2">
    <source>
        <dbReference type="EMBL" id="KAJ8894510.1"/>
    </source>
</evidence>